<evidence type="ECO:0000256" key="3">
    <source>
        <dbReference type="ARBA" id="ARBA00022833"/>
    </source>
</evidence>
<organism evidence="6 7">
    <name type="scientific">Penicillium cinerascens</name>
    <dbReference type="NCBI Taxonomy" id="70096"/>
    <lineage>
        <taxon>Eukaryota</taxon>
        <taxon>Fungi</taxon>
        <taxon>Dikarya</taxon>
        <taxon>Ascomycota</taxon>
        <taxon>Pezizomycotina</taxon>
        <taxon>Eurotiomycetes</taxon>
        <taxon>Eurotiomycetidae</taxon>
        <taxon>Eurotiales</taxon>
        <taxon>Aspergillaceae</taxon>
        <taxon>Penicillium</taxon>
    </lineage>
</organism>
<comment type="catalytic activity">
    <reaction evidence="5">
        <text>hydrogencarbonate + H(+) = CO2 + H2O</text>
        <dbReference type="Rhea" id="RHEA:10748"/>
        <dbReference type="ChEBI" id="CHEBI:15377"/>
        <dbReference type="ChEBI" id="CHEBI:15378"/>
        <dbReference type="ChEBI" id="CHEBI:16526"/>
        <dbReference type="ChEBI" id="CHEBI:17544"/>
        <dbReference type="EC" id="4.2.1.1"/>
    </reaction>
</comment>
<evidence type="ECO:0000256" key="1">
    <source>
        <dbReference type="ARBA" id="ARBA00006217"/>
    </source>
</evidence>
<gene>
    <name evidence="6" type="ORF">N7498_000937</name>
</gene>
<dbReference type="EMBL" id="JAPQKR010000004">
    <property type="protein sequence ID" value="KAJ5218838.1"/>
    <property type="molecule type" value="Genomic_DNA"/>
</dbReference>
<dbReference type="Gene3D" id="3.40.1050.10">
    <property type="entry name" value="Carbonic anhydrase"/>
    <property type="match status" value="1"/>
</dbReference>
<dbReference type="OrthoDB" id="10248475at2759"/>
<dbReference type="InterPro" id="IPR001765">
    <property type="entry name" value="Carbonic_anhydrase"/>
</dbReference>
<feature type="binding site" evidence="4">
    <location>
        <position position="40"/>
    </location>
    <ligand>
        <name>Zn(2+)</name>
        <dbReference type="ChEBI" id="CHEBI:29105"/>
    </ligand>
</feature>
<reference evidence="6" key="1">
    <citation type="submission" date="2022-12" db="EMBL/GenBank/DDBJ databases">
        <authorList>
            <person name="Petersen C."/>
        </authorList>
    </citation>
    <scope>NUCLEOTIDE SEQUENCE</scope>
    <source>
        <strain evidence="6">IBT 15544</strain>
    </source>
</reference>
<keyword evidence="3 4" id="KW-0862">Zinc</keyword>
<comment type="function">
    <text evidence="5">Reversible hydration of carbon dioxide.</text>
</comment>
<dbReference type="CDD" id="cd03379">
    <property type="entry name" value="beta_CA_cladeD"/>
    <property type="match status" value="1"/>
</dbReference>
<dbReference type="GO" id="GO:0004089">
    <property type="term" value="F:carbonate dehydratase activity"/>
    <property type="evidence" value="ECO:0007669"/>
    <property type="project" value="UniProtKB-UniRule"/>
</dbReference>
<dbReference type="AlphaFoldDB" id="A0A9W9TDK1"/>
<evidence type="ECO:0000313" key="7">
    <source>
        <dbReference type="Proteomes" id="UP001150904"/>
    </source>
</evidence>
<dbReference type="PANTHER" id="PTHR43175">
    <property type="entry name" value="CARBONIC ANHYDRASE"/>
    <property type="match status" value="1"/>
</dbReference>
<comment type="similarity">
    <text evidence="1 5">Belongs to the beta-class carbonic anhydrase family.</text>
</comment>
<feature type="binding site" evidence="4">
    <location>
        <position position="38"/>
    </location>
    <ligand>
        <name>Zn(2+)</name>
        <dbReference type="ChEBI" id="CHEBI:29105"/>
    </ligand>
</feature>
<comment type="cofactor">
    <cofactor evidence="4">
        <name>Zn(2+)</name>
        <dbReference type="ChEBI" id="CHEBI:29105"/>
    </cofactor>
    <text evidence="4">Binds 1 zinc ion per subunit.</text>
</comment>
<proteinExistence type="inferred from homology"/>
<dbReference type="GeneID" id="83175300"/>
<evidence type="ECO:0000256" key="4">
    <source>
        <dbReference type="PIRSR" id="PIRSR601765-1"/>
    </source>
</evidence>
<keyword evidence="5" id="KW-0456">Lyase</keyword>
<dbReference type="SUPFAM" id="SSF53056">
    <property type="entry name" value="beta-carbonic anhydrase, cab"/>
    <property type="match status" value="1"/>
</dbReference>
<evidence type="ECO:0000313" key="6">
    <source>
        <dbReference type="EMBL" id="KAJ5218838.1"/>
    </source>
</evidence>
<evidence type="ECO:0000256" key="5">
    <source>
        <dbReference type="RuleBase" id="RU003956"/>
    </source>
</evidence>
<evidence type="ECO:0000256" key="2">
    <source>
        <dbReference type="ARBA" id="ARBA00022723"/>
    </source>
</evidence>
<dbReference type="Pfam" id="PF00484">
    <property type="entry name" value="Pro_CA"/>
    <property type="match status" value="1"/>
</dbReference>
<dbReference type="PANTHER" id="PTHR43175:SF3">
    <property type="entry name" value="CARBON DISULFIDE HYDROLASE"/>
    <property type="match status" value="1"/>
</dbReference>
<keyword evidence="7" id="KW-1185">Reference proteome</keyword>
<dbReference type="GO" id="GO:0008270">
    <property type="term" value="F:zinc ion binding"/>
    <property type="evidence" value="ECO:0007669"/>
    <property type="project" value="UniProtKB-UniRule"/>
</dbReference>
<feature type="binding site" evidence="4">
    <location>
        <position position="93"/>
    </location>
    <ligand>
        <name>Zn(2+)</name>
        <dbReference type="ChEBI" id="CHEBI:29105"/>
    </ligand>
</feature>
<name>A0A9W9TDK1_9EURO</name>
<dbReference type="RefSeq" id="XP_058313411.1">
    <property type="nucleotide sequence ID" value="XM_058448000.1"/>
</dbReference>
<protein>
    <recommendedName>
        <fullName evidence="5">Carbonic anhydrase</fullName>
        <ecNumber evidence="5">4.2.1.1</ecNumber>
    </recommendedName>
    <alternativeName>
        <fullName evidence="5">Carbonate dehydratase</fullName>
    </alternativeName>
</protein>
<dbReference type="InterPro" id="IPR036874">
    <property type="entry name" value="Carbonic_anhydrase_sf"/>
</dbReference>
<keyword evidence="2 4" id="KW-0479">Metal-binding</keyword>
<reference evidence="6" key="2">
    <citation type="journal article" date="2023" name="IMA Fungus">
        <title>Comparative genomic study of the Penicillium genus elucidates a diverse pangenome and 15 lateral gene transfer events.</title>
        <authorList>
            <person name="Petersen C."/>
            <person name="Sorensen T."/>
            <person name="Nielsen M.R."/>
            <person name="Sondergaard T.E."/>
            <person name="Sorensen J.L."/>
            <person name="Fitzpatrick D.A."/>
            <person name="Frisvad J.C."/>
            <person name="Nielsen K.L."/>
        </authorList>
    </citation>
    <scope>NUCLEOTIDE SEQUENCE</scope>
    <source>
        <strain evidence="6">IBT 15544</strain>
    </source>
</reference>
<dbReference type="SMART" id="SM00947">
    <property type="entry name" value="Pro_CA"/>
    <property type="match status" value="1"/>
</dbReference>
<feature type="binding site" evidence="4">
    <location>
        <position position="90"/>
    </location>
    <ligand>
        <name>Zn(2+)</name>
        <dbReference type="ChEBI" id="CHEBI:29105"/>
    </ligand>
</feature>
<comment type="caution">
    <text evidence="6">The sequence shown here is derived from an EMBL/GenBank/DDBJ whole genome shotgun (WGS) entry which is preliminary data.</text>
</comment>
<dbReference type="Proteomes" id="UP001150904">
    <property type="component" value="Unassembled WGS sequence"/>
</dbReference>
<dbReference type="EC" id="4.2.1.1" evidence="5"/>
<accession>A0A9W9TDK1</accession>
<sequence length="170" mass="18683">MASTIDKRVLLNNQQYVDKFRGDGLDIHPASKVVIVTCMDCRIDPISFCGFKLGEATIIRNAGAYAGEAARSALLTTHILGAEDIYIIKHTKCGLLGVDANVARHAIKQNLGITESKDVDAFEVFPITDLDKSAAEDVEFFRNHPLMMPKIRVTGWVYDTDSGTLKQIVS</sequence>